<dbReference type="SUPFAM" id="SSF53720">
    <property type="entry name" value="ALDH-like"/>
    <property type="match status" value="1"/>
</dbReference>
<evidence type="ECO:0000313" key="3">
    <source>
        <dbReference type="Proteomes" id="UP001597568"/>
    </source>
</evidence>
<dbReference type="RefSeq" id="WP_380149259.1">
    <property type="nucleotide sequence ID" value="NZ_JBHUOR010000142.1"/>
</dbReference>
<dbReference type="Proteomes" id="UP001597568">
    <property type="component" value="Unassembled WGS sequence"/>
</dbReference>
<dbReference type="Pfam" id="PF05893">
    <property type="entry name" value="LuxC"/>
    <property type="match status" value="1"/>
</dbReference>
<dbReference type="EMBL" id="JBHUOR010000142">
    <property type="protein sequence ID" value="MFD2870632.1"/>
    <property type="molecule type" value="Genomic_DNA"/>
</dbReference>
<keyword evidence="1" id="KW-0521">NADP</keyword>
<reference evidence="3" key="1">
    <citation type="journal article" date="2019" name="Int. J. Syst. Evol. Microbiol.">
        <title>The Global Catalogue of Microorganisms (GCM) 10K type strain sequencing project: providing services to taxonomists for standard genome sequencing and annotation.</title>
        <authorList>
            <consortium name="The Broad Institute Genomics Platform"/>
            <consortium name="The Broad Institute Genome Sequencing Center for Infectious Disease"/>
            <person name="Wu L."/>
            <person name="Ma J."/>
        </authorList>
    </citation>
    <scope>NUCLEOTIDE SEQUENCE [LARGE SCALE GENOMIC DNA]</scope>
    <source>
        <strain evidence="3">KCTC 33522</strain>
    </source>
</reference>
<accession>A0ABW5Y701</accession>
<sequence>MKLFWPKQLAFDQALQQVTAQPVNQPFSKDIIIFTQALSKRFLKLRHMPEVVALGYWLRRANVMAMQEVFAKEHEKMIVKARGTVFHIAPSNVDTIFVYSWMLSMMAGNRNILRISTKAEVNDMLKIILEELEKHAQIAKQTLICTYEHTENATAEISAQCHTRVIWGGDQTIQTIRQIPLSPIANELAFADRFSLAVLNSESIGQLDEASFDQLLEQFYNDSFWFNQMACSSPRLIVWIGKKSERFWKGFEQKIKQKQYELIAATQVTKYTTALQLATEDYVGKVVTEPYFARVALEELPNGAREQHCGSGLFYECERTTLMDVARLVTDKDQTLAYYGFTSQQLEQLVLQIDSRGIDRIVPIGQALDFDGVWDGQNFLTSFTRKVVVK</sequence>
<keyword evidence="3" id="KW-1185">Reference proteome</keyword>
<dbReference type="InterPro" id="IPR008670">
    <property type="entry name" value="CoA_reduct_LuxC"/>
</dbReference>
<gene>
    <name evidence="2" type="ORF">ACFSY7_19220</name>
</gene>
<proteinExistence type="predicted"/>
<protein>
    <submittedName>
        <fullName evidence="2">Acyl-CoA reductase</fullName>
    </submittedName>
</protein>
<organism evidence="2 3">
    <name type="scientific">Kurthia populi</name>
    <dbReference type="NCBI Taxonomy" id="1562132"/>
    <lineage>
        <taxon>Bacteria</taxon>
        <taxon>Bacillati</taxon>
        <taxon>Bacillota</taxon>
        <taxon>Bacilli</taxon>
        <taxon>Bacillales</taxon>
        <taxon>Caryophanaceae</taxon>
        <taxon>Kurthia</taxon>
    </lineage>
</organism>
<name>A0ABW5Y701_9BACL</name>
<evidence type="ECO:0000256" key="1">
    <source>
        <dbReference type="ARBA" id="ARBA00022857"/>
    </source>
</evidence>
<comment type="caution">
    <text evidence="2">The sequence shown here is derived from an EMBL/GenBank/DDBJ whole genome shotgun (WGS) entry which is preliminary data.</text>
</comment>
<evidence type="ECO:0000313" key="2">
    <source>
        <dbReference type="EMBL" id="MFD2870632.1"/>
    </source>
</evidence>
<dbReference type="InterPro" id="IPR016161">
    <property type="entry name" value="Ald_DH/histidinol_DH"/>
</dbReference>